<sequence>MIVYAAVRYTRKDLGYKYEGVPVNWLSDDSETSKTFVLFPPNWEDTKFYEKARKEAAEPQADYIVARHLRKNKKAERLGNIGKKESEMEGTGVIAGRKRRATAGIWYSQEPESSEDDVSDSSGSHEAIVQEADSSTPESSPRGRGIKKKARRIHPAAPKLNVPPSNLSTNFRQSNSSPIRINTSNEPLPAAEFEFTSPAVRPVASCSKSPSSSVPNVIETPARSRVAIRIKHPNASSQAVKYKISRYFTAMRAKSARVNSEQHMPFVYSVWLKNPAVEIATMVSERQRTIDIRNWLQSLVIAFGPQHTPEAVVCDFSAALLNGVSQAFCGISLKEYLERCYQHLEGHNAEIRSFILTEDAHLQEDAYLREDAQDEPF</sequence>
<gene>
    <name evidence="2" type="ORF">CTOB1V02_LOCUS9300</name>
</gene>
<evidence type="ECO:0000313" key="2">
    <source>
        <dbReference type="EMBL" id="CAD7231453.1"/>
    </source>
</evidence>
<dbReference type="OrthoDB" id="6628045at2759"/>
<organism evidence="2">
    <name type="scientific">Cyprideis torosa</name>
    <dbReference type="NCBI Taxonomy" id="163714"/>
    <lineage>
        <taxon>Eukaryota</taxon>
        <taxon>Metazoa</taxon>
        <taxon>Ecdysozoa</taxon>
        <taxon>Arthropoda</taxon>
        <taxon>Crustacea</taxon>
        <taxon>Oligostraca</taxon>
        <taxon>Ostracoda</taxon>
        <taxon>Podocopa</taxon>
        <taxon>Podocopida</taxon>
        <taxon>Cytherocopina</taxon>
        <taxon>Cytheroidea</taxon>
        <taxon>Cytherideidae</taxon>
        <taxon>Cyprideis</taxon>
    </lineage>
</organism>
<name>A0A7R8WGW7_9CRUS</name>
<feature type="compositionally biased region" description="Polar residues" evidence="1">
    <location>
        <begin position="163"/>
        <end position="180"/>
    </location>
</feature>
<evidence type="ECO:0000256" key="1">
    <source>
        <dbReference type="SAM" id="MobiDB-lite"/>
    </source>
</evidence>
<reference evidence="2" key="1">
    <citation type="submission" date="2020-11" db="EMBL/GenBank/DDBJ databases">
        <authorList>
            <person name="Tran Van P."/>
        </authorList>
    </citation>
    <scope>NUCLEOTIDE SEQUENCE</scope>
</reference>
<dbReference type="EMBL" id="OB663528">
    <property type="protein sequence ID" value="CAD7231453.1"/>
    <property type="molecule type" value="Genomic_DNA"/>
</dbReference>
<feature type="region of interest" description="Disordered" evidence="1">
    <location>
        <begin position="106"/>
        <end position="180"/>
    </location>
</feature>
<dbReference type="AlphaFoldDB" id="A0A7R8WGW7"/>
<proteinExistence type="predicted"/>
<protein>
    <submittedName>
        <fullName evidence="2">Uncharacterized protein</fullName>
    </submittedName>
</protein>
<accession>A0A7R8WGW7</accession>
<feature type="compositionally biased region" description="Basic residues" evidence="1">
    <location>
        <begin position="144"/>
        <end position="154"/>
    </location>
</feature>